<dbReference type="Proteomes" id="UP000460650">
    <property type="component" value="Unassembled WGS sequence"/>
</dbReference>
<dbReference type="AlphaFoldDB" id="A0A7V8B221"/>
<evidence type="ECO:0000313" key="2">
    <source>
        <dbReference type="Proteomes" id="UP000460650"/>
    </source>
</evidence>
<name>A0A7V8B221_9HYPH</name>
<accession>A0A7V8B221</accession>
<protein>
    <submittedName>
        <fullName evidence="1">Uncharacterized protein</fullName>
    </submittedName>
</protein>
<reference evidence="1 2" key="1">
    <citation type="submission" date="2019-09" db="EMBL/GenBank/DDBJ databases">
        <title>Taxonomic organization of the family Brucellaceae based on a phylogenomic approach.</title>
        <authorList>
            <person name="Leclercq S."/>
            <person name="Cloeckaert A."/>
            <person name="Zygmunt M.S."/>
        </authorList>
    </citation>
    <scope>NUCLEOTIDE SEQUENCE [LARGE SCALE GENOMIC DNA]</scope>
    <source>
        <strain evidence="1 2">TA93</strain>
    </source>
</reference>
<gene>
    <name evidence="1" type="ORF">F9K94_17340</name>
</gene>
<proteinExistence type="predicted"/>
<comment type="caution">
    <text evidence="1">The sequence shown here is derived from an EMBL/GenBank/DDBJ whole genome shotgun (WGS) entry which is preliminary data.</text>
</comment>
<evidence type="ECO:0000313" key="1">
    <source>
        <dbReference type="EMBL" id="KAB2656605.1"/>
    </source>
</evidence>
<organism evidence="1 2">
    <name type="scientific">Brucella tritici</name>
    <dbReference type="NCBI Taxonomy" id="94626"/>
    <lineage>
        <taxon>Bacteria</taxon>
        <taxon>Pseudomonadati</taxon>
        <taxon>Pseudomonadota</taxon>
        <taxon>Alphaproteobacteria</taxon>
        <taxon>Hyphomicrobiales</taxon>
        <taxon>Brucellaceae</taxon>
        <taxon>Brucella/Ochrobactrum group</taxon>
        <taxon>Brucella</taxon>
    </lineage>
</organism>
<dbReference type="EMBL" id="WBVY01000004">
    <property type="protein sequence ID" value="KAB2656605.1"/>
    <property type="molecule type" value="Genomic_DNA"/>
</dbReference>
<sequence>MASFGLADEFAAGMGALTGLGGDFGDYDRNLQRQRIEQKVRDNYNPYASTAGRVTGALAGGAALAKNGASLAANAANSGAGLNRLAAMSAIDGALMGGAYGFGSGEGEGRLAEASKGGAFGLATGGIAPYAIAGISAATKPLIAPIAARLQPQKYADAAIDTAMQRAGTTPDKVSRALENAAADGQDMFTVADAMGLNGRRLLSTVARTPNDARQDVIEALVRRQTGQGDRLANTVAEGFGATDTAAQRATSLTAARDALADTNYAAARNNAGSVDLSSAIQHIDDTIRPGVQQIVSPADDIAGDSIERALTGFRARMTDDKSILSDFNRVLTLKKDVSDAVEAAKRAGQGNRARVLGQLNSQLDAALESASPAYRAANDTFKSQSKVIDAIDTGTQAASSRARAADNIGVFNDLSAGEQTAFRSGYADPWISRIESASSAPTTNKARMLISEKTGQEFPAFAMPDRAQQMGRRIAREQKMFTTANEAMGGSKTADNLADMADMAKFDPSIMAGLMRGSVKDAMVAAATKVLTEAKGTPPAVVERVAKIIMETNPQRAAEALNRATLKGVSDANRRALINTILNLGVAAGGNRALN</sequence>